<feature type="compositionally biased region" description="Low complexity" evidence="2">
    <location>
        <begin position="211"/>
        <end position="227"/>
    </location>
</feature>
<dbReference type="PANTHER" id="PTHR46896">
    <property type="entry name" value="SENTRIN-SPECIFIC PROTEASE"/>
    <property type="match status" value="1"/>
</dbReference>
<dbReference type="GO" id="GO:0090234">
    <property type="term" value="P:regulation of kinetochore assembly"/>
    <property type="evidence" value="ECO:0007669"/>
    <property type="project" value="TreeGrafter"/>
</dbReference>
<dbReference type="GO" id="GO:0005634">
    <property type="term" value="C:nucleus"/>
    <property type="evidence" value="ECO:0007669"/>
    <property type="project" value="TreeGrafter"/>
</dbReference>
<feature type="region of interest" description="Disordered" evidence="2">
    <location>
        <begin position="1"/>
        <end position="30"/>
    </location>
</feature>
<dbReference type="InterPro" id="IPR051947">
    <property type="entry name" value="Sentrin-specific_protease"/>
</dbReference>
<feature type="compositionally biased region" description="Polar residues" evidence="2">
    <location>
        <begin position="167"/>
        <end position="185"/>
    </location>
</feature>
<gene>
    <name evidence="3" type="ORF">llap_20448</name>
</gene>
<evidence type="ECO:0000313" key="4">
    <source>
        <dbReference type="Proteomes" id="UP000233556"/>
    </source>
</evidence>
<dbReference type="OrthoDB" id="442460at2759"/>
<dbReference type="GO" id="GO:0070139">
    <property type="term" value="F:SUMO-specific endopeptidase activity"/>
    <property type="evidence" value="ECO:0007669"/>
    <property type="project" value="TreeGrafter"/>
</dbReference>
<sequence length="344" mass="38151">MFRIPALDSIMENTEESESESESEIKRKVQQKRHCNSYQSDLTLSSATKKCLSQLKLLEQIDYSTDCPNCGRANENQTKCRHCESASLKDLQRVSRQTVALSESVGPLSRSSIHQNSTGQKSSGTGFNTKKFYSSAVGKGPTDILLSNEVVGHSMLRQNGKLGLITGTKSPKMTGSLRQRSTRPSELNDPIVLSSDDDEEEDSGSTRRMESISPRPADSARSSPAPSTGKVEAALKENSCGVEQRIGSITTDTEIAVTLPRKARMKDQFCLDYIKIRLESQEESDSDVREINLKTSELTKCEWCSVRKLPVVFLQTVPSTCSSLRDQLKMSKDNVWYECKGDSK</sequence>
<reference evidence="4" key="2">
    <citation type="submission" date="2017-12" db="EMBL/GenBank/DDBJ databases">
        <title>Genome sequence of the Bar-tailed Godwit (Limosa lapponica baueri).</title>
        <authorList>
            <person name="Lima N.C.B."/>
            <person name="Parody-Merino A.M."/>
            <person name="Battley P.F."/>
            <person name="Fidler A.E."/>
            <person name="Prosdocimi F."/>
        </authorList>
    </citation>
    <scope>NUCLEOTIDE SEQUENCE [LARGE SCALE GENOMIC DNA]</scope>
</reference>
<feature type="region of interest" description="Disordered" evidence="2">
    <location>
        <begin position="102"/>
        <end position="127"/>
    </location>
</feature>
<protein>
    <submittedName>
        <fullName evidence="3">Sentrin-specific protease 6-like</fullName>
    </submittedName>
</protein>
<keyword evidence="3" id="KW-0645">Protease</keyword>
<feature type="region of interest" description="Disordered" evidence="2">
    <location>
        <begin position="162"/>
        <end position="236"/>
    </location>
</feature>
<dbReference type="GO" id="GO:0090169">
    <property type="term" value="P:regulation of spindle assembly"/>
    <property type="evidence" value="ECO:0007669"/>
    <property type="project" value="TreeGrafter"/>
</dbReference>
<dbReference type="Proteomes" id="UP000233556">
    <property type="component" value="Unassembled WGS sequence"/>
</dbReference>
<dbReference type="GO" id="GO:0005737">
    <property type="term" value="C:cytoplasm"/>
    <property type="evidence" value="ECO:0007669"/>
    <property type="project" value="TreeGrafter"/>
</dbReference>
<name>A0A2I0T644_LIMLA</name>
<feature type="compositionally biased region" description="Acidic residues" evidence="2">
    <location>
        <begin position="13"/>
        <end position="22"/>
    </location>
</feature>
<evidence type="ECO:0000256" key="2">
    <source>
        <dbReference type="SAM" id="MobiDB-lite"/>
    </source>
</evidence>
<reference evidence="4" key="1">
    <citation type="submission" date="2017-11" db="EMBL/GenBank/DDBJ databases">
        <authorList>
            <person name="Lima N.C."/>
            <person name="Parody-Merino A.M."/>
            <person name="Battley P.F."/>
            <person name="Fidler A.E."/>
            <person name="Prosdocimi F."/>
        </authorList>
    </citation>
    <scope>NUCLEOTIDE SEQUENCE [LARGE SCALE GENOMIC DNA]</scope>
</reference>
<dbReference type="AlphaFoldDB" id="A0A2I0T644"/>
<dbReference type="PANTHER" id="PTHR46896:SF1">
    <property type="entry name" value="SENTRIN-SPECIFIC PROTEASE 6"/>
    <property type="match status" value="1"/>
</dbReference>
<keyword evidence="4" id="KW-1185">Reference proteome</keyword>
<evidence type="ECO:0000256" key="1">
    <source>
        <dbReference type="ARBA" id="ARBA00022786"/>
    </source>
</evidence>
<keyword evidence="3" id="KW-0378">Hydrolase</keyword>
<dbReference type="GO" id="GO:0006508">
    <property type="term" value="P:proteolysis"/>
    <property type="evidence" value="ECO:0007669"/>
    <property type="project" value="UniProtKB-KW"/>
</dbReference>
<organism evidence="3 4">
    <name type="scientific">Limosa lapponica baueri</name>
    <dbReference type="NCBI Taxonomy" id="1758121"/>
    <lineage>
        <taxon>Eukaryota</taxon>
        <taxon>Metazoa</taxon>
        <taxon>Chordata</taxon>
        <taxon>Craniata</taxon>
        <taxon>Vertebrata</taxon>
        <taxon>Euteleostomi</taxon>
        <taxon>Archelosauria</taxon>
        <taxon>Archosauria</taxon>
        <taxon>Dinosauria</taxon>
        <taxon>Saurischia</taxon>
        <taxon>Theropoda</taxon>
        <taxon>Coelurosauria</taxon>
        <taxon>Aves</taxon>
        <taxon>Neognathae</taxon>
        <taxon>Neoaves</taxon>
        <taxon>Charadriiformes</taxon>
        <taxon>Scolopacidae</taxon>
        <taxon>Limosa</taxon>
    </lineage>
</organism>
<accession>A0A2I0T644</accession>
<dbReference type="GO" id="GO:0016926">
    <property type="term" value="P:protein desumoylation"/>
    <property type="evidence" value="ECO:0007669"/>
    <property type="project" value="TreeGrafter"/>
</dbReference>
<keyword evidence="1" id="KW-0833">Ubl conjugation pathway</keyword>
<evidence type="ECO:0000313" key="3">
    <source>
        <dbReference type="EMBL" id="PKU29248.1"/>
    </source>
</evidence>
<proteinExistence type="predicted"/>
<feature type="compositionally biased region" description="Polar residues" evidence="2">
    <location>
        <begin position="109"/>
        <end position="127"/>
    </location>
</feature>
<dbReference type="EMBL" id="KZ517639">
    <property type="protein sequence ID" value="PKU29248.1"/>
    <property type="molecule type" value="Genomic_DNA"/>
</dbReference>